<sequence>APTGQGSLESPILNMVLFKRKPVQYLPRPTIEDDREEVRTTYSSLSSFSVSSSTSMDIGLMYGVILSSQYTQVWVIPETNEVFTMYEQFLHRMNFYKQRRFICEITGHSSLTFFEALRSEADGSREVNSAFPEPLKEPVLRKVQFSTISRIDSLVDQVFEDFKQDFYPGERVTVLLTNGSRLQGIVREKARFPELVNEDGTIERRASSRYLVKLVNRHNEEALLDDEHLVRDRKIFTKQMLRSFIKNTVTRESWTGAPWLVKPHIAEEYRIDTEIPKHLQYGNKIGGKKANVAVDKEEDESLFGFFYSKQRWPNLKPAVKGQKTKITVRDLAKAREDQYLEYQRALNENPSFAVPGHVGPGGVWQMPGGDANLYANVSVVVQNGVAPPPPPPSIKYPIEDLEIPPSRDAKPRPPLKFLTDEQQGKPGMEDGLLIGSIKMESVGPMLETWNTLNVYCEVLQLDSFTFDDFVEAIMFSSNDVTCELFVEIHCAVLKTLVSGEKDQDGAIQISLPPLPDEQSEEEESGEDDEEEENEEPEPEREPTPPRRTTRSSFAKAEAENLKLQQQQQESRSRSSTAEVQVHRAAEMFGEYGWIDRLRKRDFKQGGWELVMVGLLHRLSYRPRLQKSCDEILAHLAPLDREPTQQTAQEQYVTLDVNLRVQALQIICMLLLETKAIKNYLEECSNQMTEFRKEKIEYQRARKAALEEIRRLHEERKQLQPEHPPSPVPELEDLNDVKMSNLDEAEFSEAPVDTDDEDAHPARSLRRGADRAAERKRRQEEERERKEQAAKIPKGSKQYQRVLKKIDEEKAKVASYEEQIAVLDNDLREADCPRTRVLGKDRFWNRYYWFERNAMPYEGLPSSSTADAGYANGRLWVQGPDEMEREGFIDLGDEDEENLRYVRRFGMSVRKRKEVEEGEKGVSGAREWGYYDDQEELEGLIEWLDTRGVREAKLRKELQVYRESIARYMRNRAGYIGKELGGGNGKKDNVKDEEDASPAAIAEEQPQQQRPQQPTRMSTRTKSAVDTERHGNGDLTRKYRCLRWTNSTALSENGHLHVEPARPTKKAKRGAVADEHHDGKGEGKWAGAGAGANRQGKLLTR</sequence>
<dbReference type="InterPro" id="IPR018501">
    <property type="entry name" value="DDT_dom"/>
</dbReference>
<comment type="subcellular location">
    <subcellularLocation>
        <location evidence="1 4">Nucleus</location>
    </subcellularLocation>
</comment>
<evidence type="ECO:0000256" key="5">
    <source>
        <dbReference type="SAM" id="Coils"/>
    </source>
</evidence>
<dbReference type="PANTHER" id="PTHR32075:SF6">
    <property type="entry name" value="ISWI CHROMATIN-REMODELING COMPLEX SUBUNIT YPL216W-RELATED"/>
    <property type="match status" value="1"/>
</dbReference>
<dbReference type="InterPro" id="IPR028941">
    <property type="entry name" value="WHIM2_dom"/>
</dbReference>
<keyword evidence="2 5" id="KW-0175">Coiled coil</keyword>
<evidence type="ECO:0000259" key="8">
    <source>
        <dbReference type="PROSITE" id="PS51136"/>
    </source>
</evidence>
<dbReference type="GO" id="GO:0000781">
    <property type="term" value="C:chromosome, telomeric region"/>
    <property type="evidence" value="ECO:0007669"/>
    <property type="project" value="GOC"/>
</dbReference>
<dbReference type="Proteomes" id="UP000242814">
    <property type="component" value="Unassembled WGS sequence"/>
</dbReference>
<dbReference type="InterPro" id="IPR028942">
    <property type="entry name" value="WHIM1_dom"/>
</dbReference>
<feature type="compositionally biased region" description="Acidic residues" evidence="6">
    <location>
        <begin position="746"/>
        <end position="757"/>
    </location>
</feature>
<evidence type="ECO:0000313" key="10">
    <source>
        <dbReference type="Proteomes" id="UP000242814"/>
    </source>
</evidence>
<evidence type="ECO:0000313" key="9">
    <source>
        <dbReference type="EMBL" id="ODH13047.1"/>
    </source>
</evidence>
<feature type="compositionally biased region" description="Acidic residues" evidence="6">
    <location>
        <begin position="517"/>
        <end position="538"/>
    </location>
</feature>
<dbReference type="PROSITE" id="PS51136">
    <property type="entry name" value="WAC"/>
    <property type="match status" value="1"/>
</dbReference>
<feature type="domain" description="WAC" evidence="8">
    <location>
        <begin position="71"/>
        <end position="178"/>
    </location>
</feature>
<evidence type="ECO:0000256" key="4">
    <source>
        <dbReference type="PROSITE-ProRule" id="PRU00475"/>
    </source>
</evidence>
<dbReference type="GO" id="GO:0031509">
    <property type="term" value="P:subtelomeric heterochromatin formation"/>
    <property type="evidence" value="ECO:0007669"/>
    <property type="project" value="TreeGrafter"/>
</dbReference>
<accession>A0A1D2J4G8</accession>
<dbReference type="Pfam" id="PF15613">
    <property type="entry name" value="WSD"/>
    <property type="match status" value="1"/>
</dbReference>
<evidence type="ECO:0000259" key="7">
    <source>
        <dbReference type="PROSITE" id="PS50827"/>
    </source>
</evidence>
<name>A0A1D2J4G8_PARBR</name>
<dbReference type="Pfam" id="PF15612">
    <property type="entry name" value="WHIM1"/>
    <property type="match status" value="1"/>
</dbReference>
<dbReference type="VEuPathDB" id="FungiDB:PADG_01038"/>
<comment type="caution">
    <text evidence="9">The sequence shown here is derived from an EMBL/GenBank/DDBJ whole genome shotgun (WGS) entry which is preliminary data.</text>
</comment>
<feature type="compositionally biased region" description="Basic and acidic residues" evidence="6">
    <location>
        <begin position="766"/>
        <end position="788"/>
    </location>
</feature>
<feature type="domain" description="DDT" evidence="7">
    <location>
        <begin position="439"/>
        <end position="502"/>
    </location>
</feature>
<feature type="compositionally biased region" description="Basic and acidic residues" evidence="6">
    <location>
        <begin position="1070"/>
        <end position="1082"/>
    </location>
</feature>
<feature type="coiled-coil region" evidence="5">
    <location>
        <begin position="680"/>
        <end position="714"/>
    </location>
</feature>
<dbReference type="GO" id="GO:0000785">
    <property type="term" value="C:chromatin"/>
    <property type="evidence" value="ECO:0007669"/>
    <property type="project" value="UniProtKB-ARBA"/>
</dbReference>
<feature type="compositionally biased region" description="Low complexity" evidence="6">
    <location>
        <begin position="1004"/>
        <end position="1020"/>
    </location>
</feature>
<feature type="compositionally biased region" description="Low complexity" evidence="6">
    <location>
        <begin position="564"/>
        <end position="575"/>
    </location>
</feature>
<protein>
    <recommendedName>
        <fullName evidence="11">DDT domain-containing protein</fullName>
    </recommendedName>
</protein>
<dbReference type="EMBL" id="LZYO01000605">
    <property type="protein sequence ID" value="ODH13047.1"/>
    <property type="molecule type" value="Genomic_DNA"/>
</dbReference>
<organism evidence="9 10">
    <name type="scientific">Paracoccidioides brasiliensis</name>
    <dbReference type="NCBI Taxonomy" id="121759"/>
    <lineage>
        <taxon>Eukaryota</taxon>
        <taxon>Fungi</taxon>
        <taxon>Dikarya</taxon>
        <taxon>Ascomycota</taxon>
        <taxon>Pezizomycotina</taxon>
        <taxon>Eurotiomycetes</taxon>
        <taxon>Eurotiomycetidae</taxon>
        <taxon>Onygenales</taxon>
        <taxon>Ajellomycetaceae</taxon>
        <taxon>Paracoccidioides</taxon>
    </lineage>
</organism>
<feature type="region of interest" description="Disordered" evidence="6">
    <location>
        <begin position="746"/>
        <end position="795"/>
    </location>
</feature>
<evidence type="ECO:0008006" key="11">
    <source>
        <dbReference type="Google" id="ProtNLM"/>
    </source>
</evidence>
<feature type="region of interest" description="Disordered" evidence="6">
    <location>
        <begin position="1054"/>
        <end position="1100"/>
    </location>
</feature>
<feature type="non-terminal residue" evidence="9">
    <location>
        <position position="1"/>
    </location>
</feature>
<dbReference type="Pfam" id="PF10537">
    <property type="entry name" value="WAC_Acf1_DNA_bd"/>
    <property type="match status" value="1"/>
</dbReference>
<dbReference type="Pfam" id="PF02791">
    <property type="entry name" value="DDT"/>
    <property type="match status" value="1"/>
</dbReference>
<reference evidence="9 10" key="1">
    <citation type="submission" date="2016-06" db="EMBL/GenBank/DDBJ databases">
        <authorList>
            <person name="Kjaerup R.B."/>
            <person name="Dalgaard T.S."/>
            <person name="Juul-Madsen H.R."/>
        </authorList>
    </citation>
    <scope>NUCLEOTIDE SEQUENCE [LARGE SCALE GENOMIC DNA]</scope>
    <source>
        <strain evidence="9 10">Pb300</strain>
    </source>
</reference>
<evidence type="ECO:0000256" key="3">
    <source>
        <dbReference type="ARBA" id="ARBA00023242"/>
    </source>
</evidence>
<evidence type="ECO:0000256" key="1">
    <source>
        <dbReference type="ARBA" id="ARBA00004123"/>
    </source>
</evidence>
<dbReference type="AlphaFoldDB" id="A0A1D2J4G8"/>
<gene>
    <name evidence="9" type="ORF">ACO22_07652</name>
</gene>
<proteinExistence type="predicted"/>
<keyword evidence="3 4" id="KW-0539">Nucleus</keyword>
<feature type="region of interest" description="Disordered" evidence="6">
    <location>
        <begin position="975"/>
        <end position="1031"/>
    </location>
</feature>
<evidence type="ECO:0000256" key="2">
    <source>
        <dbReference type="ARBA" id="ARBA00023054"/>
    </source>
</evidence>
<evidence type="ECO:0000256" key="6">
    <source>
        <dbReference type="SAM" id="MobiDB-lite"/>
    </source>
</evidence>
<feature type="region of interest" description="Disordered" evidence="6">
    <location>
        <begin position="504"/>
        <end position="579"/>
    </location>
</feature>
<dbReference type="InterPro" id="IPR013136">
    <property type="entry name" value="WSTF_Acf1_Cbp146"/>
</dbReference>
<dbReference type="VEuPathDB" id="FungiDB:PABG_11570"/>
<dbReference type="GO" id="GO:0005634">
    <property type="term" value="C:nucleus"/>
    <property type="evidence" value="ECO:0007669"/>
    <property type="project" value="UniProtKB-SubCell"/>
</dbReference>
<dbReference type="PROSITE" id="PS50827">
    <property type="entry name" value="DDT"/>
    <property type="match status" value="1"/>
</dbReference>
<dbReference type="PANTHER" id="PTHR32075">
    <property type="entry name" value="ISWI CHROMATIN-REMODELING COMPLEX SUBUNIT YPL216W-RELATED"/>
    <property type="match status" value="1"/>
</dbReference>
<feature type="compositionally biased region" description="Basic and acidic residues" evidence="6">
    <location>
        <begin position="1022"/>
        <end position="1031"/>
    </location>
</feature>